<evidence type="ECO:0000313" key="6">
    <source>
        <dbReference type="Proteomes" id="UP000190027"/>
    </source>
</evidence>
<dbReference type="PANTHER" id="PTHR44591">
    <property type="entry name" value="STRESS RESPONSE REGULATOR PROTEIN 1"/>
    <property type="match status" value="1"/>
</dbReference>
<evidence type="ECO:0000256" key="3">
    <source>
        <dbReference type="PROSITE-ProRule" id="PRU00169"/>
    </source>
</evidence>
<keyword evidence="6" id="KW-1185">Reference proteome</keyword>
<dbReference type="Gene3D" id="3.40.50.2300">
    <property type="match status" value="1"/>
</dbReference>
<dbReference type="InterPro" id="IPR001789">
    <property type="entry name" value="Sig_transdc_resp-reg_receiver"/>
</dbReference>
<dbReference type="Pfam" id="PF00072">
    <property type="entry name" value="Response_reg"/>
    <property type="match status" value="1"/>
</dbReference>
<dbReference type="InterPro" id="IPR011006">
    <property type="entry name" value="CheY-like_superfamily"/>
</dbReference>
<dbReference type="STRING" id="1121449.SAMN02745704_00042"/>
<keyword evidence="2" id="KW-0902">Two-component regulatory system</keyword>
<keyword evidence="1 3" id="KW-0597">Phosphoprotein</keyword>
<dbReference type="AlphaFoldDB" id="A0A1T4W132"/>
<gene>
    <name evidence="5" type="ORF">SAMN02745704_00042</name>
</gene>
<evidence type="ECO:0000256" key="2">
    <source>
        <dbReference type="ARBA" id="ARBA00023012"/>
    </source>
</evidence>
<dbReference type="InterPro" id="IPR050595">
    <property type="entry name" value="Bact_response_regulator"/>
</dbReference>
<dbReference type="Proteomes" id="UP000190027">
    <property type="component" value="Unassembled WGS sequence"/>
</dbReference>
<evidence type="ECO:0000259" key="4">
    <source>
        <dbReference type="PROSITE" id="PS50110"/>
    </source>
</evidence>
<dbReference type="SUPFAM" id="SSF52172">
    <property type="entry name" value="CheY-like"/>
    <property type="match status" value="1"/>
</dbReference>
<feature type="domain" description="Response regulatory" evidence="4">
    <location>
        <begin position="2"/>
        <end position="116"/>
    </location>
</feature>
<dbReference type="EMBL" id="FUYC01000001">
    <property type="protein sequence ID" value="SKA70943.1"/>
    <property type="molecule type" value="Genomic_DNA"/>
</dbReference>
<dbReference type="PANTHER" id="PTHR44591:SF14">
    <property type="entry name" value="PROTEIN PILG"/>
    <property type="match status" value="1"/>
</dbReference>
<sequence>MKIMIVDDEQRLLYTTKKLFSKIGIDVLTASSGEDALRLLESETVHVVFLDIKMPGMDGLKVLKEIKKINPMIEVIMLTGHASLEAAVEGIRLGAADYLIKPVSMKSLLGKSEEAFERRKKLEEKICLARSRNVVRGD</sequence>
<feature type="modified residue" description="4-aspartylphosphate" evidence="3">
    <location>
        <position position="51"/>
    </location>
</feature>
<dbReference type="OrthoDB" id="9800029at2"/>
<name>A0A1T4W132_9BACT</name>
<dbReference type="RefSeq" id="WP_078716019.1">
    <property type="nucleotide sequence ID" value="NZ_FUYC01000001.1"/>
</dbReference>
<dbReference type="GO" id="GO:0000160">
    <property type="term" value="P:phosphorelay signal transduction system"/>
    <property type="evidence" value="ECO:0007669"/>
    <property type="project" value="UniProtKB-KW"/>
</dbReference>
<evidence type="ECO:0000256" key="1">
    <source>
        <dbReference type="ARBA" id="ARBA00022553"/>
    </source>
</evidence>
<dbReference type="SMART" id="SM00448">
    <property type="entry name" value="REC"/>
    <property type="match status" value="1"/>
</dbReference>
<evidence type="ECO:0000313" key="5">
    <source>
        <dbReference type="EMBL" id="SKA70943.1"/>
    </source>
</evidence>
<dbReference type="PROSITE" id="PS50110">
    <property type="entry name" value="RESPONSE_REGULATORY"/>
    <property type="match status" value="1"/>
</dbReference>
<reference evidence="5 6" key="1">
    <citation type="submission" date="2017-02" db="EMBL/GenBank/DDBJ databases">
        <authorList>
            <person name="Peterson S.W."/>
        </authorList>
    </citation>
    <scope>NUCLEOTIDE SEQUENCE [LARGE SCALE GENOMIC DNA]</scope>
    <source>
        <strain evidence="5 6">DSM 16080</strain>
    </source>
</reference>
<protein>
    <submittedName>
        <fullName evidence="5">Response regulator receiver domain-containing protein</fullName>
    </submittedName>
</protein>
<organism evidence="5 6">
    <name type="scientific">Paucidesulfovibrio gracilis DSM 16080</name>
    <dbReference type="NCBI Taxonomy" id="1121449"/>
    <lineage>
        <taxon>Bacteria</taxon>
        <taxon>Pseudomonadati</taxon>
        <taxon>Thermodesulfobacteriota</taxon>
        <taxon>Desulfovibrionia</taxon>
        <taxon>Desulfovibrionales</taxon>
        <taxon>Desulfovibrionaceae</taxon>
        <taxon>Paucidesulfovibrio</taxon>
    </lineage>
</organism>
<accession>A0A1T4W132</accession>
<proteinExistence type="predicted"/>